<dbReference type="GeneID" id="87617382"/>
<keyword evidence="2" id="KW-0732">Signal</keyword>
<organism evidence="3 4">
    <name type="scientific">Niallia taxi</name>
    <dbReference type="NCBI Taxonomy" id="2499688"/>
    <lineage>
        <taxon>Bacteria</taxon>
        <taxon>Bacillati</taxon>
        <taxon>Bacillota</taxon>
        <taxon>Bacilli</taxon>
        <taxon>Bacillales</taxon>
        <taxon>Bacillaceae</taxon>
        <taxon>Niallia</taxon>
    </lineage>
</organism>
<comment type="caution">
    <text evidence="3">The sequence shown here is derived from an EMBL/GenBank/DDBJ whole genome shotgun (WGS) entry which is preliminary data.</text>
</comment>
<evidence type="ECO:0000313" key="4">
    <source>
        <dbReference type="Proteomes" id="UP000288024"/>
    </source>
</evidence>
<feature type="chain" id="PRO_5039049115" description="Lipoprotein" evidence="2">
    <location>
        <begin position="18"/>
        <end position="168"/>
    </location>
</feature>
<dbReference type="RefSeq" id="WP_127740887.1">
    <property type="nucleotide sequence ID" value="NZ_CAJCKN010000046.1"/>
</dbReference>
<keyword evidence="4" id="KW-1185">Reference proteome</keyword>
<feature type="signal peptide" evidence="2">
    <location>
        <begin position="1"/>
        <end position="17"/>
    </location>
</feature>
<feature type="coiled-coil region" evidence="1">
    <location>
        <begin position="126"/>
        <end position="153"/>
    </location>
</feature>
<reference evidence="3 4" key="1">
    <citation type="submission" date="2019-01" db="EMBL/GenBank/DDBJ databases">
        <title>Bacillus sp. M5HDSG1-1, whole genome shotgun sequence.</title>
        <authorList>
            <person name="Tuo L."/>
        </authorList>
    </citation>
    <scope>NUCLEOTIDE SEQUENCE [LARGE SCALE GENOMIC DNA]</scope>
    <source>
        <strain evidence="3 4">M5HDSG1-1</strain>
    </source>
</reference>
<gene>
    <name evidence="3" type="ORF">EM808_22175</name>
</gene>
<keyword evidence="1" id="KW-0175">Coiled coil</keyword>
<evidence type="ECO:0000256" key="2">
    <source>
        <dbReference type="SAM" id="SignalP"/>
    </source>
</evidence>
<sequence>MKKVIFFSILPIMLVLSACFSDPIQDDLMDYVNKEMLTAFELEATAVSAYDQVSGINYSDDITMYDALVSTVIPTYNEFIKELNSVPIETSELREIHEIYIKGADLQYNAFVKIVRALETQDPLLIEEANGMLEEARSLLREYQNEIDKLAEEHNVDWEEKDSSTSSI</sequence>
<name>A0A3S2UU98_9BACI</name>
<evidence type="ECO:0000313" key="3">
    <source>
        <dbReference type="EMBL" id="RVT58229.1"/>
    </source>
</evidence>
<proteinExistence type="predicted"/>
<dbReference type="EMBL" id="RZTZ01000013">
    <property type="protein sequence ID" value="RVT58229.1"/>
    <property type="molecule type" value="Genomic_DNA"/>
</dbReference>
<evidence type="ECO:0008006" key="5">
    <source>
        <dbReference type="Google" id="ProtNLM"/>
    </source>
</evidence>
<evidence type="ECO:0000256" key="1">
    <source>
        <dbReference type="SAM" id="Coils"/>
    </source>
</evidence>
<dbReference type="Proteomes" id="UP000288024">
    <property type="component" value="Unassembled WGS sequence"/>
</dbReference>
<dbReference type="PROSITE" id="PS51257">
    <property type="entry name" value="PROKAR_LIPOPROTEIN"/>
    <property type="match status" value="1"/>
</dbReference>
<accession>A0A3S2UU98</accession>
<protein>
    <recommendedName>
        <fullName evidence="5">Lipoprotein</fullName>
    </recommendedName>
</protein>
<dbReference type="AlphaFoldDB" id="A0A3S2UU98"/>